<reference evidence="2 3" key="1">
    <citation type="journal article" date="2021" name="Elife">
        <title>Chloroplast acquisition without the gene transfer in kleptoplastic sea slugs, Plakobranchus ocellatus.</title>
        <authorList>
            <person name="Maeda T."/>
            <person name="Takahashi S."/>
            <person name="Yoshida T."/>
            <person name="Shimamura S."/>
            <person name="Takaki Y."/>
            <person name="Nagai Y."/>
            <person name="Toyoda A."/>
            <person name="Suzuki Y."/>
            <person name="Arimoto A."/>
            <person name="Ishii H."/>
            <person name="Satoh N."/>
            <person name="Nishiyama T."/>
            <person name="Hasebe M."/>
            <person name="Maruyama T."/>
            <person name="Minagawa J."/>
            <person name="Obokata J."/>
            <person name="Shigenobu S."/>
        </authorList>
    </citation>
    <scope>NUCLEOTIDE SEQUENCE [LARGE SCALE GENOMIC DNA]</scope>
</reference>
<evidence type="ECO:0000313" key="2">
    <source>
        <dbReference type="EMBL" id="GFS08242.1"/>
    </source>
</evidence>
<keyword evidence="3" id="KW-1185">Reference proteome</keyword>
<dbReference type="Proteomes" id="UP000762676">
    <property type="component" value="Unassembled WGS sequence"/>
</dbReference>
<sequence length="109" mass="12358">MADTWLFKMTTKNIMKKPLSQTPRRLQNLPMRPHCYDCEFQYLQGPNLLIADTLSRAVGTDSSNQIPDLQINFISAIPDPMLMTTKPFRSSSGTSLMDGPHPSRQYLQA</sequence>
<dbReference type="EMBL" id="BMAT01009538">
    <property type="protein sequence ID" value="GFS08242.1"/>
    <property type="molecule type" value="Genomic_DNA"/>
</dbReference>
<protein>
    <submittedName>
        <fullName evidence="2">Uncharacterized protein</fullName>
    </submittedName>
</protein>
<organism evidence="2 3">
    <name type="scientific">Elysia marginata</name>
    <dbReference type="NCBI Taxonomy" id="1093978"/>
    <lineage>
        <taxon>Eukaryota</taxon>
        <taxon>Metazoa</taxon>
        <taxon>Spiralia</taxon>
        <taxon>Lophotrochozoa</taxon>
        <taxon>Mollusca</taxon>
        <taxon>Gastropoda</taxon>
        <taxon>Heterobranchia</taxon>
        <taxon>Euthyneura</taxon>
        <taxon>Panpulmonata</taxon>
        <taxon>Sacoglossa</taxon>
        <taxon>Placobranchoidea</taxon>
        <taxon>Plakobranchidae</taxon>
        <taxon>Elysia</taxon>
    </lineage>
</organism>
<dbReference type="AlphaFoldDB" id="A0AAV4IGP7"/>
<name>A0AAV4IGP7_9GAST</name>
<evidence type="ECO:0000313" key="3">
    <source>
        <dbReference type="Proteomes" id="UP000762676"/>
    </source>
</evidence>
<comment type="caution">
    <text evidence="2">The sequence shown here is derived from an EMBL/GenBank/DDBJ whole genome shotgun (WGS) entry which is preliminary data.</text>
</comment>
<accession>A0AAV4IGP7</accession>
<evidence type="ECO:0000256" key="1">
    <source>
        <dbReference type="SAM" id="MobiDB-lite"/>
    </source>
</evidence>
<feature type="region of interest" description="Disordered" evidence="1">
    <location>
        <begin position="86"/>
        <end position="109"/>
    </location>
</feature>
<proteinExistence type="predicted"/>
<gene>
    <name evidence="2" type="ORF">ElyMa_004751700</name>
</gene>